<dbReference type="EMBL" id="PDCK01000043">
    <property type="protein sequence ID" value="PRQ30190.1"/>
    <property type="molecule type" value="Genomic_DNA"/>
</dbReference>
<keyword evidence="1" id="KW-1133">Transmembrane helix</keyword>
<feature type="transmembrane region" description="Helical" evidence="1">
    <location>
        <begin position="37"/>
        <end position="62"/>
    </location>
</feature>
<sequence>MRIGLDGFVEGLIQMKEMRFEIWLLEKWGIKVLGGGAMALVMTGLDGAHGLLMGLFWFSFLFA</sequence>
<dbReference type="Proteomes" id="UP000238479">
    <property type="component" value="Chromosome 5"/>
</dbReference>
<evidence type="ECO:0000256" key="1">
    <source>
        <dbReference type="SAM" id="Phobius"/>
    </source>
</evidence>
<keyword evidence="1" id="KW-0812">Transmembrane</keyword>
<proteinExistence type="predicted"/>
<reference evidence="2 3" key="1">
    <citation type="journal article" date="2018" name="Nat. Genet.">
        <title>The Rosa genome provides new insights in the design of modern roses.</title>
        <authorList>
            <person name="Bendahmane M."/>
        </authorList>
    </citation>
    <scope>NUCLEOTIDE SEQUENCE [LARGE SCALE GENOMIC DNA]</scope>
    <source>
        <strain evidence="3">cv. Old Blush</strain>
    </source>
</reference>
<organism evidence="2 3">
    <name type="scientific">Rosa chinensis</name>
    <name type="common">China rose</name>
    <dbReference type="NCBI Taxonomy" id="74649"/>
    <lineage>
        <taxon>Eukaryota</taxon>
        <taxon>Viridiplantae</taxon>
        <taxon>Streptophyta</taxon>
        <taxon>Embryophyta</taxon>
        <taxon>Tracheophyta</taxon>
        <taxon>Spermatophyta</taxon>
        <taxon>Magnoliopsida</taxon>
        <taxon>eudicotyledons</taxon>
        <taxon>Gunneridae</taxon>
        <taxon>Pentapetalae</taxon>
        <taxon>rosids</taxon>
        <taxon>fabids</taxon>
        <taxon>Rosales</taxon>
        <taxon>Rosaceae</taxon>
        <taxon>Rosoideae</taxon>
        <taxon>Rosoideae incertae sedis</taxon>
        <taxon>Rosa</taxon>
    </lineage>
</organism>
<dbReference type="Gramene" id="PRQ30190">
    <property type="protein sequence ID" value="PRQ30190"/>
    <property type="gene ID" value="RchiOBHm_Chr5g0021871"/>
</dbReference>
<name>A0A2P6Q7N6_ROSCH</name>
<gene>
    <name evidence="2" type="ORF">RchiOBHm_Chr5g0021871</name>
</gene>
<evidence type="ECO:0000313" key="3">
    <source>
        <dbReference type="Proteomes" id="UP000238479"/>
    </source>
</evidence>
<dbReference type="AlphaFoldDB" id="A0A2P6Q7N6"/>
<protein>
    <submittedName>
        <fullName evidence="2">Uncharacterized protein</fullName>
    </submittedName>
</protein>
<comment type="caution">
    <text evidence="2">The sequence shown here is derived from an EMBL/GenBank/DDBJ whole genome shotgun (WGS) entry which is preliminary data.</text>
</comment>
<evidence type="ECO:0000313" key="2">
    <source>
        <dbReference type="EMBL" id="PRQ30190.1"/>
    </source>
</evidence>
<keyword evidence="3" id="KW-1185">Reference proteome</keyword>
<keyword evidence="1" id="KW-0472">Membrane</keyword>
<accession>A0A2P6Q7N6</accession>